<name>A0A4C1SPL7_EUMVA</name>
<gene>
    <name evidence="2" type="ORF">EVAR_91006_1</name>
</gene>
<evidence type="ECO:0000313" key="3">
    <source>
        <dbReference type="Proteomes" id="UP000299102"/>
    </source>
</evidence>
<evidence type="ECO:0000256" key="1">
    <source>
        <dbReference type="SAM" id="MobiDB-lite"/>
    </source>
</evidence>
<dbReference type="EMBL" id="BGZK01003704">
    <property type="protein sequence ID" value="GBP03866.1"/>
    <property type="molecule type" value="Genomic_DNA"/>
</dbReference>
<accession>A0A4C1SPL7</accession>
<protein>
    <submittedName>
        <fullName evidence="2">Uncharacterized protein</fullName>
    </submittedName>
</protein>
<dbReference type="Proteomes" id="UP000299102">
    <property type="component" value="Unassembled WGS sequence"/>
</dbReference>
<sequence>MKPKPKPRSGTKRVPAPVAYPQMAKATTKQVSYADAVKNNSEVKEKHLKKTASFKEYLENLDATSETNYSLWRAARNPKGRLSSPPTQFKGDWARSD</sequence>
<keyword evidence="3" id="KW-1185">Reference proteome</keyword>
<evidence type="ECO:0000313" key="2">
    <source>
        <dbReference type="EMBL" id="GBP03866.1"/>
    </source>
</evidence>
<dbReference type="AlphaFoldDB" id="A0A4C1SPL7"/>
<reference evidence="2 3" key="1">
    <citation type="journal article" date="2019" name="Commun. Biol.">
        <title>The bagworm genome reveals a unique fibroin gene that provides high tensile strength.</title>
        <authorList>
            <person name="Kono N."/>
            <person name="Nakamura H."/>
            <person name="Ohtoshi R."/>
            <person name="Tomita M."/>
            <person name="Numata K."/>
            <person name="Arakawa K."/>
        </authorList>
    </citation>
    <scope>NUCLEOTIDE SEQUENCE [LARGE SCALE GENOMIC DNA]</scope>
</reference>
<proteinExistence type="predicted"/>
<comment type="caution">
    <text evidence="2">The sequence shown here is derived from an EMBL/GenBank/DDBJ whole genome shotgun (WGS) entry which is preliminary data.</text>
</comment>
<organism evidence="2 3">
    <name type="scientific">Eumeta variegata</name>
    <name type="common">Bagworm moth</name>
    <name type="synonym">Eumeta japonica</name>
    <dbReference type="NCBI Taxonomy" id="151549"/>
    <lineage>
        <taxon>Eukaryota</taxon>
        <taxon>Metazoa</taxon>
        <taxon>Ecdysozoa</taxon>
        <taxon>Arthropoda</taxon>
        <taxon>Hexapoda</taxon>
        <taxon>Insecta</taxon>
        <taxon>Pterygota</taxon>
        <taxon>Neoptera</taxon>
        <taxon>Endopterygota</taxon>
        <taxon>Lepidoptera</taxon>
        <taxon>Glossata</taxon>
        <taxon>Ditrysia</taxon>
        <taxon>Tineoidea</taxon>
        <taxon>Psychidae</taxon>
        <taxon>Oiketicinae</taxon>
        <taxon>Eumeta</taxon>
    </lineage>
</organism>
<feature type="region of interest" description="Disordered" evidence="1">
    <location>
        <begin position="77"/>
        <end position="97"/>
    </location>
</feature>